<sequence length="251" mass="29396">MQRLIPPGRPSKRRKTVAAALPPTDLPTATSERHNLQHREIRSSYQEGKRAQTPNQAYWNTIMNLGEEEAETDAVCRAGRVRAISEIRDVHPIDLEFFDVKFNRNRVTYTIVPLKENLPPWRILDVVASCPLRDERIHSGDYVVIRLQGERVPSGEKNYAKVREIRTLPDPDARPLIRVAWLYRVGNRLYESNHYQIMLWDTVDGILNTSQQRQIRRDSLYDACQRMQICNVVMRRQWQSLEQQIFGHVQK</sequence>
<dbReference type="VEuPathDB" id="FungiDB:PV06_11268"/>
<keyword evidence="3" id="KW-1185">Reference proteome</keyword>
<organism evidence="2 3">
    <name type="scientific">Exophiala oligosperma</name>
    <dbReference type="NCBI Taxonomy" id="215243"/>
    <lineage>
        <taxon>Eukaryota</taxon>
        <taxon>Fungi</taxon>
        <taxon>Dikarya</taxon>
        <taxon>Ascomycota</taxon>
        <taxon>Pezizomycotina</taxon>
        <taxon>Eurotiomycetes</taxon>
        <taxon>Chaetothyriomycetidae</taxon>
        <taxon>Chaetothyriales</taxon>
        <taxon>Herpotrichiellaceae</taxon>
        <taxon>Exophiala</taxon>
    </lineage>
</organism>
<dbReference type="OrthoDB" id="10452126at2759"/>
<dbReference type="GeneID" id="27363342"/>
<accession>A0A0D2CZV0</accession>
<feature type="region of interest" description="Disordered" evidence="1">
    <location>
        <begin position="1"/>
        <end position="36"/>
    </location>
</feature>
<protein>
    <submittedName>
        <fullName evidence="2">Uncharacterized protein</fullName>
    </submittedName>
</protein>
<name>A0A0D2CZV0_9EURO</name>
<dbReference type="RefSeq" id="XP_016256719.1">
    <property type="nucleotide sequence ID" value="XM_016412913.1"/>
</dbReference>
<dbReference type="EMBL" id="KN847355">
    <property type="protein sequence ID" value="KIW36503.1"/>
    <property type="molecule type" value="Genomic_DNA"/>
</dbReference>
<reference evidence="2 3" key="1">
    <citation type="submission" date="2015-01" db="EMBL/GenBank/DDBJ databases">
        <title>The Genome Sequence of Exophiala oligosperma CBS72588.</title>
        <authorList>
            <consortium name="The Broad Institute Genomics Platform"/>
            <person name="Cuomo C."/>
            <person name="de Hoog S."/>
            <person name="Gorbushina A."/>
            <person name="Stielow B."/>
            <person name="Teixiera M."/>
            <person name="Abouelleil A."/>
            <person name="Chapman S.B."/>
            <person name="Priest M."/>
            <person name="Young S.K."/>
            <person name="Wortman J."/>
            <person name="Nusbaum C."/>
            <person name="Birren B."/>
        </authorList>
    </citation>
    <scope>NUCLEOTIDE SEQUENCE [LARGE SCALE GENOMIC DNA]</scope>
    <source>
        <strain evidence="2 3">CBS 72588</strain>
    </source>
</reference>
<proteinExistence type="predicted"/>
<evidence type="ECO:0000313" key="3">
    <source>
        <dbReference type="Proteomes" id="UP000053342"/>
    </source>
</evidence>
<evidence type="ECO:0000256" key="1">
    <source>
        <dbReference type="SAM" id="MobiDB-lite"/>
    </source>
</evidence>
<feature type="compositionally biased region" description="Low complexity" evidence="1">
    <location>
        <begin position="17"/>
        <end position="30"/>
    </location>
</feature>
<dbReference type="Proteomes" id="UP000053342">
    <property type="component" value="Unassembled WGS sequence"/>
</dbReference>
<dbReference type="AlphaFoldDB" id="A0A0D2CZV0"/>
<dbReference type="HOGENOM" id="CLU_1107146_0_0_1"/>
<evidence type="ECO:0000313" key="2">
    <source>
        <dbReference type="EMBL" id="KIW36503.1"/>
    </source>
</evidence>
<gene>
    <name evidence="2" type="ORF">PV06_11268</name>
</gene>